<dbReference type="Proteomes" id="UP000634668">
    <property type="component" value="Unassembled WGS sequence"/>
</dbReference>
<evidence type="ECO:0000259" key="3">
    <source>
        <dbReference type="PROSITE" id="PS01031"/>
    </source>
</evidence>
<reference evidence="4" key="2">
    <citation type="submission" date="2020-09" db="EMBL/GenBank/DDBJ databases">
        <authorList>
            <person name="Sun Q."/>
            <person name="Kim S."/>
        </authorList>
    </citation>
    <scope>NUCLEOTIDE SEQUENCE</scope>
    <source>
        <strain evidence="4">KCTC 12113</strain>
    </source>
</reference>
<feature type="domain" description="SHSP" evidence="3">
    <location>
        <begin position="28"/>
        <end position="141"/>
    </location>
</feature>
<protein>
    <submittedName>
        <fullName evidence="4">Heat-shock protein</fullName>
    </submittedName>
</protein>
<dbReference type="SUPFAM" id="SSF49764">
    <property type="entry name" value="HSP20-like chaperones"/>
    <property type="match status" value="1"/>
</dbReference>
<organism evidence="4 5">
    <name type="scientific">Arenibacter certesii</name>
    <dbReference type="NCBI Taxonomy" id="228955"/>
    <lineage>
        <taxon>Bacteria</taxon>
        <taxon>Pseudomonadati</taxon>
        <taxon>Bacteroidota</taxon>
        <taxon>Flavobacteriia</taxon>
        <taxon>Flavobacteriales</taxon>
        <taxon>Flavobacteriaceae</taxon>
        <taxon>Arenibacter</taxon>
    </lineage>
</organism>
<dbReference type="EMBL" id="BMWP01000005">
    <property type="protein sequence ID" value="GGW26900.1"/>
    <property type="molecule type" value="Genomic_DNA"/>
</dbReference>
<dbReference type="CDD" id="cd06464">
    <property type="entry name" value="ACD_sHsps-like"/>
    <property type="match status" value="1"/>
</dbReference>
<dbReference type="InterPro" id="IPR002068">
    <property type="entry name" value="A-crystallin/Hsp20_dom"/>
</dbReference>
<dbReference type="InterPro" id="IPR008978">
    <property type="entry name" value="HSP20-like_chaperone"/>
</dbReference>
<evidence type="ECO:0000256" key="1">
    <source>
        <dbReference type="PROSITE-ProRule" id="PRU00285"/>
    </source>
</evidence>
<dbReference type="PANTHER" id="PTHR11527">
    <property type="entry name" value="HEAT-SHOCK PROTEIN 20 FAMILY MEMBER"/>
    <property type="match status" value="1"/>
</dbReference>
<name>A0A918MJ46_9FLAO</name>
<accession>A0A918MJ46</accession>
<reference evidence="4" key="1">
    <citation type="journal article" date="2014" name="Int. J. Syst. Evol. Microbiol.">
        <title>Complete genome sequence of Corynebacterium casei LMG S-19264T (=DSM 44701T), isolated from a smear-ripened cheese.</title>
        <authorList>
            <consortium name="US DOE Joint Genome Institute (JGI-PGF)"/>
            <person name="Walter F."/>
            <person name="Albersmeier A."/>
            <person name="Kalinowski J."/>
            <person name="Ruckert C."/>
        </authorList>
    </citation>
    <scope>NUCLEOTIDE SEQUENCE</scope>
    <source>
        <strain evidence="4">KCTC 12113</strain>
    </source>
</reference>
<dbReference type="AlphaFoldDB" id="A0A918MJ46"/>
<dbReference type="RefSeq" id="WP_026812114.1">
    <property type="nucleotide sequence ID" value="NZ_BMWP01000005.1"/>
</dbReference>
<evidence type="ECO:0000313" key="5">
    <source>
        <dbReference type="Proteomes" id="UP000634668"/>
    </source>
</evidence>
<dbReference type="PROSITE" id="PS01031">
    <property type="entry name" value="SHSP"/>
    <property type="match status" value="1"/>
</dbReference>
<keyword evidence="5" id="KW-1185">Reference proteome</keyword>
<gene>
    <name evidence="4" type="ORF">GCM10007383_10250</name>
</gene>
<comment type="similarity">
    <text evidence="1 2">Belongs to the small heat shock protein (HSP20) family.</text>
</comment>
<dbReference type="Pfam" id="PF00011">
    <property type="entry name" value="HSP20"/>
    <property type="match status" value="1"/>
</dbReference>
<proteinExistence type="inferred from homology"/>
<evidence type="ECO:0000256" key="2">
    <source>
        <dbReference type="RuleBase" id="RU003616"/>
    </source>
</evidence>
<evidence type="ECO:0000313" key="4">
    <source>
        <dbReference type="EMBL" id="GGW26900.1"/>
    </source>
</evidence>
<sequence>MSIVKRNNVVFPSLMNEILRPDWFGGMDSFNHNTPAVNVKENETGFELEMAIPGRKKEDFKVEIDNEVLTISSEVETEDTKNEDNYTRREFSFSSFKRVFTLPETVNLDKIDASYEDGILKFVMPKKEEALPKPKRAITVA</sequence>
<comment type="caution">
    <text evidence="4">The sequence shown here is derived from an EMBL/GenBank/DDBJ whole genome shotgun (WGS) entry which is preliminary data.</text>
</comment>
<dbReference type="InterPro" id="IPR031107">
    <property type="entry name" value="Small_HSP"/>
</dbReference>
<dbReference type="Gene3D" id="2.60.40.790">
    <property type="match status" value="1"/>
</dbReference>